<evidence type="ECO:0000313" key="2">
    <source>
        <dbReference type="EMBL" id="TQM98152.1"/>
    </source>
</evidence>
<dbReference type="RefSeq" id="WP_141380883.1">
    <property type="nucleotide sequence ID" value="NZ_BJNA01000037.1"/>
</dbReference>
<sequence length="238" mass="24109">MSDSYGSVSAGDSVGGSSDASAKVDTAKQEAADLKDTATAGAKDVLGTAKEEASSVVGEAKVQAKDLYAQTQRELKDQAGVQQQRIAAGLRSVGDELGSMAANSDGSGIASDLVQQVSTRLSGAATWLGDRDPSAVLDEVKRFARRRPGTFILGAAIAGIVVGRLTRALAANASDDSSATEGRALPPAPAPAPIERDAWSASPAGTAGVDVEAPLYAQATSGRPDILAEDGDDRPDTV</sequence>
<feature type="compositionally biased region" description="Low complexity" evidence="1">
    <location>
        <begin position="1"/>
        <end position="24"/>
    </location>
</feature>
<name>A0A4Y3UQ99_9MICO</name>
<dbReference type="OrthoDB" id="4578793at2"/>
<gene>
    <name evidence="2" type="ORF">FHX68_2184</name>
</gene>
<comment type="caution">
    <text evidence="2">The sequence shown here is derived from an EMBL/GenBank/DDBJ whole genome shotgun (WGS) entry which is preliminary data.</text>
</comment>
<keyword evidence="3" id="KW-1185">Reference proteome</keyword>
<organism evidence="2 3">
    <name type="scientific">Microbacterium lacticum</name>
    <dbReference type="NCBI Taxonomy" id="33885"/>
    <lineage>
        <taxon>Bacteria</taxon>
        <taxon>Bacillati</taxon>
        <taxon>Actinomycetota</taxon>
        <taxon>Actinomycetes</taxon>
        <taxon>Micrococcales</taxon>
        <taxon>Microbacteriaceae</taxon>
        <taxon>Microbacterium</taxon>
    </lineage>
</organism>
<evidence type="ECO:0000313" key="3">
    <source>
        <dbReference type="Proteomes" id="UP000319804"/>
    </source>
</evidence>
<dbReference type="Proteomes" id="UP000319804">
    <property type="component" value="Unassembled WGS sequence"/>
</dbReference>
<dbReference type="EMBL" id="VFPS01000003">
    <property type="protein sequence ID" value="TQM98152.1"/>
    <property type="molecule type" value="Genomic_DNA"/>
</dbReference>
<protein>
    <submittedName>
        <fullName evidence="2">Uncharacterized protein</fullName>
    </submittedName>
</protein>
<dbReference type="AlphaFoldDB" id="A0A4Y3UQ99"/>
<proteinExistence type="predicted"/>
<feature type="region of interest" description="Disordered" evidence="1">
    <location>
        <begin position="173"/>
        <end position="238"/>
    </location>
</feature>
<feature type="compositionally biased region" description="Basic and acidic residues" evidence="1">
    <location>
        <begin position="25"/>
        <end position="36"/>
    </location>
</feature>
<evidence type="ECO:0000256" key="1">
    <source>
        <dbReference type="SAM" id="MobiDB-lite"/>
    </source>
</evidence>
<feature type="region of interest" description="Disordered" evidence="1">
    <location>
        <begin position="1"/>
        <end position="40"/>
    </location>
</feature>
<accession>A0A4Y3UQ99</accession>
<feature type="compositionally biased region" description="Acidic residues" evidence="1">
    <location>
        <begin position="227"/>
        <end position="238"/>
    </location>
</feature>
<reference evidence="2 3" key="1">
    <citation type="submission" date="2019-06" db="EMBL/GenBank/DDBJ databases">
        <title>Sequencing the genomes of 1000 actinobacteria strains.</title>
        <authorList>
            <person name="Klenk H.-P."/>
        </authorList>
    </citation>
    <scope>NUCLEOTIDE SEQUENCE [LARGE SCALE GENOMIC DNA]</scope>
    <source>
        <strain evidence="2 3">DSM 20427</strain>
    </source>
</reference>